<accession>A0A6I4TDU4</accession>
<dbReference type="InterPro" id="IPR001387">
    <property type="entry name" value="Cro/C1-type_HTH"/>
</dbReference>
<dbReference type="GO" id="GO:0003677">
    <property type="term" value="F:DNA binding"/>
    <property type="evidence" value="ECO:0007669"/>
    <property type="project" value="InterPro"/>
</dbReference>
<dbReference type="Gene3D" id="1.10.260.40">
    <property type="entry name" value="lambda repressor-like DNA-binding domains"/>
    <property type="match status" value="1"/>
</dbReference>
<dbReference type="SUPFAM" id="SSF47413">
    <property type="entry name" value="lambda repressor-like DNA-binding domains"/>
    <property type="match status" value="1"/>
</dbReference>
<proteinExistence type="predicted"/>
<dbReference type="OrthoDB" id="7573070at2"/>
<evidence type="ECO:0000313" key="1">
    <source>
        <dbReference type="EMBL" id="MXO74796.1"/>
    </source>
</evidence>
<comment type="caution">
    <text evidence="1">The sequence shown here is derived from an EMBL/GenBank/DDBJ whole genome shotgun (WGS) entry which is preliminary data.</text>
</comment>
<dbReference type="InterPro" id="IPR010982">
    <property type="entry name" value="Lambda_DNA-bd_dom_sf"/>
</dbReference>
<evidence type="ECO:0000313" key="2">
    <source>
        <dbReference type="Proteomes" id="UP000439522"/>
    </source>
</evidence>
<dbReference type="EMBL" id="WTZA01000001">
    <property type="protein sequence ID" value="MXO74796.1"/>
    <property type="molecule type" value="Genomic_DNA"/>
</dbReference>
<gene>
    <name evidence="1" type="ORF">GRI40_06125</name>
</gene>
<organism evidence="1 2">
    <name type="scientific">Tsuneonella aeria</name>
    <dbReference type="NCBI Taxonomy" id="1837929"/>
    <lineage>
        <taxon>Bacteria</taxon>
        <taxon>Pseudomonadati</taxon>
        <taxon>Pseudomonadota</taxon>
        <taxon>Alphaproteobacteria</taxon>
        <taxon>Sphingomonadales</taxon>
        <taxon>Erythrobacteraceae</taxon>
        <taxon>Tsuneonella</taxon>
    </lineage>
</organism>
<name>A0A6I4TDU4_9SPHN</name>
<protein>
    <submittedName>
        <fullName evidence="1">Transcriptional regulator</fullName>
    </submittedName>
</protein>
<dbReference type="AlphaFoldDB" id="A0A6I4TDU4"/>
<reference evidence="1 2" key="1">
    <citation type="submission" date="2019-12" db="EMBL/GenBank/DDBJ databases">
        <title>Genomic-based taxomic classification of the family Erythrobacteraceae.</title>
        <authorList>
            <person name="Xu L."/>
        </authorList>
    </citation>
    <scope>NUCLEOTIDE SEQUENCE [LARGE SCALE GENOMIC DNA]</scope>
    <source>
        <strain evidence="1 2">100921-2</strain>
    </source>
</reference>
<dbReference type="Proteomes" id="UP000439522">
    <property type="component" value="Unassembled WGS sequence"/>
</dbReference>
<sequence>MLASMLPDELRLAMDALGYQTQSALAGAIGVDRSTVSLWLDGRIGVPRPVAKLVRMLLLHDANSGPHR</sequence>
<dbReference type="CDD" id="cd00093">
    <property type="entry name" value="HTH_XRE"/>
    <property type="match status" value="1"/>
</dbReference>
<keyword evidence="2" id="KW-1185">Reference proteome</keyword>